<feature type="compositionally biased region" description="Polar residues" evidence="6">
    <location>
        <begin position="35"/>
        <end position="45"/>
    </location>
</feature>
<feature type="compositionally biased region" description="Basic and acidic residues" evidence="6">
    <location>
        <begin position="120"/>
        <end position="132"/>
    </location>
</feature>
<keyword evidence="3" id="KW-0965">Cell junction</keyword>
<feature type="compositionally biased region" description="Pro residues" evidence="6">
    <location>
        <begin position="74"/>
        <end position="84"/>
    </location>
</feature>
<dbReference type="Pfam" id="PF07653">
    <property type="entry name" value="SH3_2"/>
    <property type="match status" value="1"/>
</dbReference>
<organism evidence="9 10">
    <name type="scientific">Haemaphysalis longicornis</name>
    <name type="common">Bush tick</name>
    <dbReference type="NCBI Taxonomy" id="44386"/>
    <lineage>
        <taxon>Eukaryota</taxon>
        <taxon>Metazoa</taxon>
        <taxon>Ecdysozoa</taxon>
        <taxon>Arthropoda</taxon>
        <taxon>Chelicerata</taxon>
        <taxon>Arachnida</taxon>
        <taxon>Acari</taxon>
        <taxon>Parasitiformes</taxon>
        <taxon>Ixodida</taxon>
        <taxon>Ixodoidea</taxon>
        <taxon>Ixodidae</taxon>
        <taxon>Haemaphysalinae</taxon>
        <taxon>Haemaphysalis</taxon>
    </lineage>
</organism>
<feature type="compositionally biased region" description="Polar residues" evidence="6">
    <location>
        <begin position="52"/>
        <end position="73"/>
    </location>
</feature>
<evidence type="ECO:0000256" key="1">
    <source>
        <dbReference type="ARBA" id="ARBA00004282"/>
    </source>
</evidence>
<dbReference type="Gene3D" id="2.30.30.40">
    <property type="entry name" value="SH3 Domains"/>
    <property type="match status" value="3"/>
</dbReference>
<dbReference type="SUPFAM" id="SSF50044">
    <property type="entry name" value="SH3-domain"/>
    <property type="match status" value="2"/>
</dbReference>
<dbReference type="SMART" id="SM00459">
    <property type="entry name" value="Sorb"/>
    <property type="match status" value="1"/>
</dbReference>
<dbReference type="Proteomes" id="UP000821853">
    <property type="component" value="Chromosome 1"/>
</dbReference>
<dbReference type="InterPro" id="IPR001452">
    <property type="entry name" value="SH3_domain"/>
</dbReference>
<evidence type="ECO:0000259" key="8">
    <source>
        <dbReference type="PROSITE" id="PS50831"/>
    </source>
</evidence>
<keyword evidence="2 4" id="KW-0728">SH3 domain</keyword>
<evidence type="ECO:0000313" key="9">
    <source>
        <dbReference type="EMBL" id="KAH9360066.1"/>
    </source>
</evidence>
<accession>A0A9J6FAQ8</accession>
<dbReference type="SMART" id="SM00326">
    <property type="entry name" value="SH3"/>
    <property type="match status" value="2"/>
</dbReference>
<comment type="caution">
    <text evidence="9">The sequence shown here is derived from an EMBL/GenBank/DDBJ whole genome shotgun (WGS) entry which is preliminary data.</text>
</comment>
<evidence type="ECO:0000313" key="10">
    <source>
        <dbReference type="Proteomes" id="UP000821853"/>
    </source>
</evidence>
<dbReference type="EMBL" id="JABSTR010000001">
    <property type="protein sequence ID" value="KAH9360066.1"/>
    <property type="molecule type" value="Genomic_DNA"/>
</dbReference>
<dbReference type="OrthoDB" id="19092at2759"/>
<dbReference type="Pfam" id="PF02208">
    <property type="entry name" value="Sorb"/>
    <property type="match status" value="1"/>
</dbReference>
<dbReference type="InterPro" id="IPR036028">
    <property type="entry name" value="SH3-like_dom_sf"/>
</dbReference>
<dbReference type="InterPro" id="IPR050384">
    <property type="entry name" value="Endophilin_SH3RF"/>
</dbReference>
<dbReference type="PROSITE" id="PS50002">
    <property type="entry name" value="SH3"/>
    <property type="match status" value="2"/>
</dbReference>
<evidence type="ECO:0000256" key="6">
    <source>
        <dbReference type="SAM" id="MobiDB-lite"/>
    </source>
</evidence>
<feature type="compositionally biased region" description="Pro residues" evidence="6">
    <location>
        <begin position="389"/>
        <end position="399"/>
    </location>
</feature>
<evidence type="ECO:0000256" key="3">
    <source>
        <dbReference type="ARBA" id="ARBA00022949"/>
    </source>
</evidence>
<feature type="region of interest" description="Disordered" evidence="6">
    <location>
        <begin position="1"/>
        <end position="132"/>
    </location>
</feature>
<dbReference type="InterPro" id="IPR003127">
    <property type="entry name" value="SoHo_dom"/>
</dbReference>
<protein>
    <submittedName>
        <fullName evidence="9">Uncharacterized protein</fullName>
    </submittedName>
</protein>
<feature type="domain" description="SH3" evidence="7">
    <location>
        <begin position="624"/>
        <end position="700"/>
    </location>
</feature>
<evidence type="ECO:0000259" key="7">
    <source>
        <dbReference type="PROSITE" id="PS50002"/>
    </source>
</evidence>
<evidence type="ECO:0000256" key="4">
    <source>
        <dbReference type="PROSITE-ProRule" id="PRU00192"/>
    </source>
</evidence>
<proteinExistence type="predicted"/>
<dbReference type="VEuPathDB" id="VectorBase:HLOH_064684"/>
<dbReference type="PANTHER" id="PTHR14167:SF116">
    <property type="entry name" value="CAP, ISOFORM AC"/>
    <property type="match status" value="1"/>
</dbReference>
<keyword evidence="10" id="KW-1185">Reference proteome</keyword>
<sequence>MEQPNGSLKVSAVEGGTSAAEVTPGYRPVKFSPTAHLTQGNQAATQAVPAESPSSLQSSWQPIVKQLQEQHSPVSPPAGTPPTVFPLRSPSGLPPSQSPTVTLLQKAREGQIPKGAPLYIDDRHDTGVRRPNEPYVYDQRVSVDGDQVHTDTYYAMPTHREVPTGQHTILPAPPKYEGIGPTINGIPVGLRTNVKDEYASDWYKTMFKRLHKYGSRLYSCAFFSPTGNQHSDGYMSEPDFSRDDDRPMFGGKGAKRAINRSYGSGGIGEVCGALPWHPKEAVVVAFPAASRRCPTTTSYKIQPRSIEEYEPGHSSIAEREAAFSSRYLPPLDAPKPKYTLSDGYESDSTLIRKTGSRMNHLDSRQQREWYRAVQRGEDIPLEGLGKPAPQKPPGTPPSSPRAVAVEQIYDEICFMSGFCNQDKPTVLLYPSDLEMFCILSDIVMSTGPSRRTTPLATNPDQSEPFIEGWLSKQAGEGFYFFIAHLKEESRGRVHHWLWVRHIGFYILYLIIYEEEEGFIFHKFSFKCSQLHRYLESQVNIHYRTPVRTEEKELVEEQELRRRQEAAMRKFYEEELHKKQQRQSAELEMRRHNDYLLPSQKSPIPLDRYENSFEPTVSTTYRPSEPKTLAKVLYNFFAPVAQWLLPCATSTMTVATPRREINLRKGDLVYIRRKIDANWYEGEHHGLVGIFPVSYVEVIPAESGHLQPRRALEGLARAKFNFSAQTPAELSLFRGETVVLVRRVDANWYEGRVGTKRGICPAAYLQIISEPHEIGPSPGEPLAGTPARGQLRAHLVPVAPCTATCPSNEGRAGAARRGDTVLVVERCDDGCGTLGSSLRTGLFGTFPGQLSGAHLITRVGGGSSVTLTLASRLCMPCLLSSHLPFAHCTHRGLPSSRKQRTVRKPR</sequence>
<dbReference type="Pfam" id="PF00018">
    <property type="entry name" value="SH3_1"/>
    <property type="match status" value="1"/>
</dbReference>
<feature type="domain" description="SoHo" evidence="8">
    <location>
        <begin position="170"/>
        <end position="245"/>
    </location>
</feature>
<evidence type="ECO:0000256" key="2">
    <source>
        <dbReference type="ARBA" id="ARBA00022443"/>
    </source>
</evidence>
<dbReference type="PROSITE" id="PS50831">
    <property type="entry name" value="SOHO"/>
    <property type="match status" value="1"/>
</dbReference>
<dbReference type="GO" id="GO:0070161">
    <property type="term" value="C:anchoring junction"/>
    <property type="evidence" value="ECO:0007669"/>
    <property type="project" value="UniProtKB-SubCell"/>
</dbReference>
<name>A0A9J6FAQ8_HAELO</name>
<feature type="domain" description="SH3" evidence="7">
    <location>
        <begin position="710"/>
        <end position="769"/>
    </location>
</feature>
<gene>
    <name evidence="9" type="ORF">HPB48_006663</name>
</gene>
<dbReference type="OMA" id="MRRHNDY"/>
<reference evidence="9 10" key="1">
    <citation type="journal article" date="2020" name="Cell">
        <title>Large-Scale Comparative Analyses of Tick Genomes Elucidate Their Genetic Diversity and Vector Capacities.</title>
        <authorList>
            <consortium name="Tick Genome and Microbiome Consortium (TIGMIC)"/>
            <person name="Jia N."/>
            <person name="Wang J."/>
            <person name="Shi W."/>
            <person name="Du L."/>
            <person name="Sun Y."/>
            <person name="Zhan W."/>
            <person name="Jiang J.F."/>
            <person name="Wang Q."/>
            <person name="Zhang B."/>
            <person name="Ji P."/>
            <person name="Bell-Sakyi L."/>
            <person name="Cui X.M."/>
            <person name="Yuan T.T."/>
            <person name="Jiang B.G."/>
            <person name="Yang W.F."/>
            <person name="Lam T.T."/>
            <person name="Chang Q.C."/>
            <person name="Ding S.J."/>
            <person name="Wang X.J."/>
            <person name="Zhu J.G."/>
            <person name="Ruan X.D."/>
            <person name="Zhao L."/>
            <person name="Wei J.T."/>
            <person name="Ye R.Z."/>
            <person name="Que T.C."/>
            <person name="Du C.H."/>
            <person name="Zhou Y.H."/>
            <person name="Cheng J.X."/>
            <person name="Dai P.F."/>
            <person name="Guo W.B."/>
            <person name="Han X.H."/>
            <person name="Huang E.J."/>
            <person name="Li L.F."/>
            <person name="Wei W."/>
            <person name="Gao Y.C."/>
            <person name="Liu J.Z."/>
            <person name="Shao H.Z."/>
            <person name="Wang X."/>
            <person name="Wang C.C."/>
            <person name="Yang T.C."/>
            <person name="Huo Q.B."/>
            <person name="Li W."/>
            <person name="Chen H.Y."/>
            <person name="Chen S.E."/>
            <person name="Zhou L.G."/>
            <person name="Ni X.B."/>
            <person name="Tian J.H."/>
            <person name="Sheng Y."/>
            <person name="Liu T."/>
            <person name="Pan Y.S."/>
            <person name="Xia L.Y."/>
            <person name="Li J."/>
            <person name="Zhao F."/>
            <person name="Cao W.C."/>
        </authorList>
    </citation>
    <scope>NUCLEOTIDE SEQUENCE [LARGE SCALE GENOMIC DNA]</scope>
    <source>
        <strain evidence="9">HaeL-2018</strain>
    </source>
</reference>
<dbReference type="PANTHER" id="PTHR14167">
    <property type="entry name" value="SH3 DOMAIN-CONTAINING"/>
    <property type="match status" value="1"/>
</dbReference>
<dbReference type="AlphaFoldDB" id="A0A9J6FAQ8"/>
<comment type="subcellular location">
    <subcellularLocation>
        <location evidence="1">Cell junction</location>
    </subcellularLocation>
</comment>
<feature type="region of interest" description="Disordered" evidence="6">
    <location>
        <begin position="380"/>
        <end position="401"/>
    </location>
</feature>
<keyword evidence="5" id="KW-0175">Coiled coil</keyword>
<evidence type="ECO:0000256" key="5">
    <source>
        <dbReference type="SAM" id="Coils"/>
    </source>
</evidence>
<feature type="coiled-coil region" evidence="5">
    <location>
        <begin position="546"/>
        <end position="574"/>
    </location>
</feature>